<dbReference type="OrthoDB" id="9801841at2"/>
<feature type="region of interest" description="Disordered" evidence="1">
    <location>
        <begin position="300"/>
        <end position="322"/>
    </location>
</feature>
<keyword evidence="3" id="KW-1185">Reference proteome</keyword>
<gene>
    <name evidence="2" type="ORF">FRE64_06970</name>
</gene>
<evidence type="ECO:0000313" key="3">
    <source>
        <dbReference type="Proteomes" id="UP000318453"/>
    </source>
</evidence>
<dbReference type="Pfam" id="PF14516">
    <property type="entry name" value="AAA_35"/>
    <property type="match status" value="1"/>
</dbReference>
<reference evidence="2 3" key="1">
    <citation type="submission" date="2019-08" db="EMBL/GenBank/DDBJ databases">
        <title>Carotenoids and Carotenoid Binding Proteins in the Halophilic Cyanobacterium Euhalothece sp. ZM00.</title>
        <authorList>
            <person name="Cho S.M."/>
            <person name="Song J.Y."/>
            <person name="Park Y.-I."/>
        </authorList>
    </citation>
    <scope>NUCLEOTIDE SEQUENCE [LARGE SCALE GENOMIC DNA]</scope>
    <source>
        <strain evidence="2 3">Z-M001</strain>
    </source>
</reference>
<accession>A0A5B8NL46</accession>
<dbReference type="KEGG" id="enn:FRE64_06970"/>
<proteinExistence type="predicted"/>
<dbReference type="Proteomes" id="UP000318453">
    <property type="component" value="Chromosome"/>
</dbReference>
<dbReference type="SUPFAM" id="SSF52540">
    <property type="entry name" value="P-loop containing nucleoside triphosphate hydrolases"/>
    <property type="match status" value="1"/>
</dbReference>
<protein>
    <submittedName>
        <fullName evidence="2">Uncharacterized protein</fullName>
    </submittedName>
</protein>
<evidence type="ECO:0000313" key="2">
    <source>
        <dbReference type="EMBL" id="QDZ39698.1"/>
    </source>
</evidence>
<sequence length="322" mass="37893">MPYCNFFDEIDSLLTLSFEKDKWLQLIRSFYDRRYHNKDQKLTRLSFVFIGVVSTSDLIINADSTLFNISKSIEITDFKLRECQPLERGLTDFVEDTHTVMKEILKWTGGQPFLTQKICWLITKNAPIKKGSESVKIRQIILNDILTNWESTDSPEHLKTIRDRLLWQFRYPFTGSKRMKTWHQILRKKDDYNFPPPSTQILSWYLLILKRSYIIYSECNRAQKYLLRSGLVRCQNNRLVIKNEIYRAVFTEAWAKHQLKAINSGNHLRRWVLLGVGGLGLLSVFGLQCLPIEEAFPPMPEENQDQRLKNSPLNPHLTDHNL</sequence>
<dbReference type="AlphaFoldDB" id="A0A5B8NL46"/>
<evidence type="ECO:0000256" key="1">
    <source>
        <dbReference type="SAM" id="MobiDB-lite"/>
    </source>
</evidence>
<dbReference type="InterPro" id="IPR027417">
    <property type="entry name" value="P-loop_NTPase"/>
</dbReference>
<dbReference type="EMBL" id="CP042326">
    <property type="protein sequence ID" value="QDZ39698.1"/>
    <property type="molecule type" value="Genomic_DNA"/>
</dbReference>
<organism evidence="2 3">
    <name type="scientific">Euhalothece natronophila Z-M001</name>
    <dbReference type="NCBI Taxonomy" id="522448"/>
    <lineage>
        <taxon>Bacteria</taxon>
        <taxon>Bacillati</taxon>
        <taxon>Cyanobacteriota</taxon>
        <taxon>Cyanophyceae</taxon>
        <taxon>Oscillatoriophycideae</taxon>
        <taxon>Chroococcales</taxon>
        <taxon>Halothecacae</taxon>
        <taxon>Halothece cluster</taxon>
        <taxon>Euhalothece</taxon>
    </lineage>
</organism>
<name>A0A5B8NL46_9CHRO</name>